<dbReference type="PIRSF" id="PIRSF011484">
    <property type="entry name" value="YaeQ"/>
    <property type="match status" value="1"/>
</dbReference>
<dbReference type="Proteomes" id="UP001595530">
    <property type="component" value="Unassembled WGS sequence"/>
</dbReference>
<name>A0ABV7F641_9BURK</name>
<dbReference type="InterPro" id="IPR011335">
    <property type="entry name" value="Restrct_endonuc-II-like"/>
</dbReference>
<dbReference type="EMBL" id="JBHRTP010000054">
    <property type="protein sequence ID" value="MFC3109664.1"/>
    <property type="molecule type" value="Genomic_DNA"/>
</dbReference>
<proteinExistence type="predicted"/>
<dbReference type="InterPro" id="IPR038590">
    <property type="entry name" value="YaeQ_sf"/>
</dbReference>
<organism evidence="1 2">
    <name type="scientific">Undibacterium arcticum</name>
    <dbReference type="NCBI Taxonomy" id="1762892"/>
    <lineage>
        <taxon>Bacteria</taxon>
        <taxon>Pseudomonadati</taxon>
        <taxon>Pseudomonadota</taxon>
        <taxon>Betaproteobacteria</taxon>
        <taxon>Burkholderiales</taxon>
        <taxon>Oxalobacteraceae</taxon>
        <taxon>Undibacterium</taxon>
    </lineage>
</organism>
<sequence>MALKATIYKADLQIADMDRNFYETQNLTIARHPSETDERMMVRVLAFARHAHEALSFTKGLFDTDEPDLWQKDLTGAIALWIEVGQPDDKRLLKACGRAEQVVVYSYASNSSIWWNQIGSRLERAKNLTVFNLPTETSQALQKLAQRNMQLQCTIQDGQIWMTGGDETVQIDLVTFKAAAEAMR</sequence>
<reference evidence="2" key="1">
    <citation type="journal article" date="2019" name="Int. J. Syst. Evol. Microbiol.">
        <title>The Global Catalogue of Microorganisms (GCM) 10K type strain sequencing project: providing services to taxonomists for standard genome sequencing and annotation.</title>
        <authorList>
            <consortium name="The Broad Institute Genomics Platform"/>
            <consortium name="The Broad Institute Genome Sequencing Center for Infectious Disease"/>
            <person name="Wu L."/>
            <person name="Ma J."/>
        </authorList>
    </citation>
    <scope>NUCLEOTIDE SEQUENCE [LARGE SCALE GENOMIC DNA]</scope>
    <source>
        <strain evidence="2">KCTC 42986</strain>
    </source>
</reference>
<dbReference type="InterPro" id="IPR009822">
    <property type="entry name" value="YaeQ"/>
</dbReference>
<protein>
    <submittedName>
        <fullName evidence="1">YaeQ family protein</fullName>
    </submittedName>
</protein>
<accession>A0ABV7F641</accession>
<comment type="caution">
    <text evidence="1">The sequence shown here is derived from an EMBL/GenBank/DDBJ whole genome shotgun (WGS) entry which is preliminary data.</text>
</comment>
<dbReference type="Gene3D" id="3.10.640.10">
    <property type="entry name" value="Restriction endonuclease-like alpha-beta roll domain"/>
    <property type="match status" value="1"/>
</dbReference>
<dbReference type="RefSeq" id="WP_390325543.1">
    <property type="nucleotide sequence ID" value="NZ_JBHRTP010000054.1"/>
</dbReference>
<dbReference type="Pfam" id="PF07152">
    <property type="entry name" value="YaeQ"/>
    <property type="match status" value="1"/>
</dbReference>
<keyword evidence="2" id="KW-1185">Reference proteome</keyword>
<dbReference type="PANTHER" id="PTHR38784:SF1">
    <property type="entry name" value="SUCROSE PHOSPHORYLASE"/>
    <property type="match status" value="1"/>
</dbReference>
<dbReference type="CDD" id="cd22368">
    <property type="entry name" value="YaeQ-like"/>
    <property type="match status" value="1"/>
</dbReference>
<dbReference type="PANTHER" id="PTHR38784">
    <property type="entry name" value="SUCROSE PHOSPHORYLASE"/>
    <property type="match status" value="1"/>
</dbReference>
<evidence type="ECO:0000313" key="2">
    <source>
        <dbReference type="Proteomes" id="UP001595530"/>
    </source>
</evidence>
<evidence type="ECO:0000313" key="1">
    <source>
        <dbReference type="EMBL" id="MFC3109664.1"/>
    </source>
</evidence>
<dbReference type="SMART" id="SM01322">
    <property type="entry name" value="YaeQ"/>
    <property type="match status" value="1"/>
</dbReference>
<gene>
    <name evidence="1" type="ORF">ACFOFO_17105</name>
</gene>
<dbReference type="SUPFAM" id="SSF52980">
    <property type="entry name" value="Restriction endonuclease-like"/>
    <property type="match status" value="1"/>
</dbReference>